<dbReference type="EMBL" id="QQWG01000006">
    <property type="protein sequence ID" value="RRG22106.1"/>
    <property type="molecule type" value="Genomic_DNA"/>
</dbReference>
<evidence type="ECO:0000313" key="2">
    <source>
        <dbReference type="Proteomes" id="UP000285794"/>
    </source>
</evidence>
<comment type="caution">
    <text evidence="1">The sequence shown here is derived from an EMBL/GenBank/DDBJ whole genome shotgun (WGS) entry which is preliminary data.</text>
</comment>
<reference evidence="1 2" key="1">
    <citation type="submission" date="2018-07" db="EMBL/GenBank/DDBJ databases">
        <title>Draft genome sequence of Ancylomarina sp. M1P.</title>
        <authorList>
            <person name="Yadav S."/>
            <person name="Villanueva L."/>
            <person name="Damste J.S.S."/>
        </authorList>
    </citation>
    <scope>NUCLEOTIDE SEQUENCE [LARGE SCALE GENOMIC DNA]</scope>
    <source>
        <strain evidence="1 2">M1P</strain>
    </source>
</reference>
<sequence>MYPYHNKIKQRIKNDELKGYEYVDKYKSISPCLILHFITEPKIRPIREHRFKEYEEIINKLAKK</sequence>
<name>A0A425Y2R3_9BACT</name>
<dbReference type="OrthoDB" id="1149444at2"/>
<accession>A0A425Y2R3</accession>
<dbReference type="RefSeq" id="WP_125030336.1">
    <property type="nucleotide sequence ID" value="NZ_JAPXVP010000006.1"/>
</dbReference>
<dbReference type="Proteomes" id="UP000285794">
    <property type="component" value="Unassembled WGS sequence"/>
</dbReference>
<evidence type="ECO:0000313" key="1">
    <source>
        <dbReference type="EMBL" id="RRG22106.1"/>
    </source>
</evidence>
<organism evidence="1 2">
    <name type="scientific">Ancylomarina euxinus</name>
    <dbReference type="NCBI Taxonomy" id="2283627"/>
    <lineage>
        <taxon>Bacteria</taxon>
        <taxon>Pseudomonadati</taxon>
        <taxon>Bacteroidota</taxon>
        <taxon>Bacteroidia</taxon>
        <taxon>Marinilabiliales</taxon>
        <taxon>Marinifilaceae</taxon>
        <taxon>Ancylomarina</taxon>
    </lineage>
</organism>
<gene>
    <name evidence="1" type="ORF">DWB61_07785</name>
</gene>
<keyword evidence="2" id="KW-1185">Reference proteome</keyword>
<protein>
    <submittedName>
        <fullName evidence="1">Uncharacterized protein</fullName>
    </submittedName>
</protein>
<dbReference type="AlphaFoldDB" id="A0A425Y2R3"/>
<proteinExistence type="predicted"/>